<protein>
    <submittedName>
        <fullName evidence="2">Uncharacterized protein</fullName>
    </submittedName>
</protein>
<keyword evidence="1" id="KW-0812">Transmembrane</keyword>
<organism evidence="2 3">
    <name type="scientific">Acetobacter malorum</name>
    <dbReference type="NCBI Taxonomy" id="178901"/>
    <lineage>
        <taxon>Bacteria</taxon>
        <taxon>Pseudomonadati</taxon>
        <taxon>Pseudomonadota</taxon>
        <taxon>Alphaproteobacteria</taxon>
        <taxon>Acetobacterales</taxon>
        <taxon>Acetobacteraceae</taxon>
        <taxon>Acetobacter</taxon>
    </lineage>
</organism>
<keyword evidence="1" id="KW-0472">Membrane</keyword>
<comment type="caution">
    <text evidence="2">The sequence shown here is derived from an EMBL/GenBank/DDBJ whole genome shotgun (WGS) entry which is preliminary data.</text>
</comment>
<gene>
    <name evidence="2" type="ORF">Amal_04005</name>
</gene>
<evidence type="ECO:0000313" key="2">
    <source>
        <dbReference type="EMBL" id="OAG73462.1"/>
    </source>
</evidence>
<accession>A0A177FZM5</accession>
<dbReference type="Proteomes" id="UP000077349">
    <property type="component" value="Unassembled WGS sequence"/>
</dbReference>
<feature type="transmembrane region" description="Helical" evidence="1">
    <location>
        <begin position="44"/>
        <end position="62"/>
    </location>
</feature>
<dbReference type="AlphaFoldDB" id="A0A177FZM5"/>
<evidence type="ECO:0000256" key="1">
    <source>
        <dbReference type="SAM" id="Phobius"/>
    </source>
</evidence>
<feature type="transmembrane region" description="Helical" evidence="1">
    <location>
        <begin position="6"/>
        <end position="24"/>
    </location>
</feature>
<evidence type="ECO:0000313" key="3">
    <source>
        <dbReference type="Proteomes" id="UP000077349"/>
    </source>
</evidence>
<keyword evidence="1" id="KW-1133">Transmembrane helix</keyword>
<sequence>MVAAIAEHIHIVVLIVLHLLICVVEKCRNAAFLAHRMQEFGVNLLHKLVLAATPFVGIVTHIRNPKARTLLI</sequence>
<dbReference type="EMBL" id="LVHD01000258">
    <property type="protein sequence ID" value="OAG73462.1"/>
    <property type="molecule type" value="Genomic_DNA"/>
</dbReference>
<name>A0A177FZM5_9PROT</name>
<reference evidence="2 3" key="1">
    <citation type="submission" date="2016-03" db="EMBL/GenBank/DDBJ databases">
        <title>Draft genome sequence of Acetobacter malorum CECT 7742, a strain isolated from strawberry vinegar.</title>
        <authorList>
            <person name="Sainz F."/>
            <person name="Mas A."/>
            <person name="Torija M.J."/>
        </authorList>
    </citation>
    <scope>NUCLEOTIDE SEQUENCE [LARGE SCALE GENOMIC DNA]</scope>
    <source>
        <strain evidence="2 3">CECT 7742</strain>
    </source>
</reference>
<proteinExistence type="predicted"/>